<organism evidence="3 4">
    <name type="scientific">Halochromatium glycolicum</name>
    <dbReference type="NCBI Taxonomy" id="85075"/>
    <lineage>
        <taxon>Bacteria</taxon>
        <taxon>Pseudomonadati</taxon>
        <taxon>Pseudomonadota</taxon>
        <taxon>Gammaproteobacteria</taxon>
        <taxon>Chromatiales</taxon>
        <taxon>Chromatiaceae</taxon>
        <taxon>Halochromatium</taxon>
    </lineage>
</organism>
<dbReference type="CDD" id="cd09741">
    <property type="entry name" value="Csx1_III-U"/>
    <property type="match status" value="1"/>
</dbReference>
<evidence type="ECO:0000313" key="4">
    <source>
        <dbReference type="Proteomes" id="UP001296776"/>
    </source>
</evidence>
<evidence type="ECO:0000313" key="3">
    <source>
        <dbReference type="EMBL" id="MBK1704361.1"/>
    </source>
</evidence>
<feature type="region of interest" description="Disordered" evidence="1">
    <location>
        <begin position="389"/>
        <end position="411"/>
    </location>
</feature>
<dbReference type="EMBL" id="NRSJ01000009">
    <property type="protein sequence ID" value="MBK1704361.1"/>
    <property type="molecule type" value="Genomic_DNA"/>
</dbReference>
<dbReference type="NCBIfam" id="TIGR02584">
    <property type="entry name" value="cas_NE0113"/>
    <property type="match status" value="1"/>
</dbReference>
<sequence length="411" mass="44164">MAEPGTGARDGAHSEGRRPSPPHHYPRRVLLAVAGLSPQILTETLYALAVVGEPAFVPTEIQLLTTAEGAERARLSLLSDDPGWFARLRADYALPPITFGPEQIVILRDAHGQPLADIRELADNACVADRLVETVRALTADPDCALHVSLAGGRKTMGYYAGYALSLFGRPQDRLSHVLVSAPFEQSWNFFYPTPYSRVIETNDKRLADTRDARVTLAEVPFVRLRDGLPERLLQGGATFGATIAAAQRALQPPALVIDLAHQRVQAGGEVIPLAAAPLAFYSLFARRAQAGEPALSWREPGLAAAYLAEYAALVGDASGDYERAETALAEGMSDEYFDQAKARTNRALRDALGAPLAAPYLIQTQGRRPHSQSSLRLEPEAVRFASIAPAHGKLADAAPDPDDPDTGTPS</sequence>
<keyword evidence="4" id="KW-1185">Reference proteome</keyword>
<reference evidence="3" key="2">
    <citation type="journal article" date="2020" name="Microorganisms">
        <title>Osmotic Adaptation and Compatible Solute Biosynthesis of Phototrophic Bacteria as Revealed from Genome Analyses.</title>
        <authorList>
            <person name="Imhoff J.F."/>
            <person name="Rahn T."/>
            <person name="Kunzel S."/>
            <person name="Keller A."/>
            <person name="Neulinger S.C."/>
        </authorList>
    </citation>
    <scope>NUCLEOTIDE SEQUENCE</scope>
    <source>
        <strain evidence="3">DSM 11080</strain>
    </source>
</reference>
<name>A0AAJ0X914_9GAMM</name>
<dbReference type="AlphaFoldDB" id="A0AAJ0X914"/>
<dbReference type="InterPro" id="IPR013413">
    <property type="entry name" value="CRISPR-assoc_prot_NE0113"/>
</dbReference>
<dbReference type="RefSeq" id="WP_200345550.1">
    <property type="nucleotide sequence ID" value="NZ_NRSJ01000009.1"/>
</dbReference>
<feature type="compositionally biased region" description="Acidic residues" evidence="1">
    <location>
        <begin position="400"/>
        <end position="411"/>
    </location>
</feature>
<feature type="region of interest" description="Disordered" evidence="1">
    <location>
        <begin position="1"/>
        <end position="24"/>
    </location>
</feature>
<comment type="caution">
    <text evidence="3">The sequence shown here is derived from an EMBL/GenBank/DDBJ whole genome shotgun (WGS) entry which is preliminary data.</text>
</comment>
<evidence type="ECO:0000259" key="2">
    <source>
        <dbReference type="Pfam" id="PF09623"/>
    </source>
</evidence>
<accession>A0AAJ0X914</accession>
<dbReference type="Proteomes" id="UP001296776">
    <property type="component" value="Unassembled WGS sequence"/>
</dbReference>
<proteinExistence type="predicted"/>
<evidence type="ECO:0000256" key="1">
    <source>
        <dbReference type="SAM" id="MobiDB-lite"/>
    </source>
</evidence>
<gene>
    <name evidence="3" type="ORF">CKO40_07360</name>
</gene>
<reference evidence="3" key="1">
    <citation type="submission" date="2017-08" db="EMBL/GenBank/DDBJ databases">
        <authorList>
            <person name="Imhoff J.F."/>
            <person name="Rahn T."/>
            <person name="Kuenzel S."/>
            <person name="Neulinger S.C."/>
        </authorList>
    </citation>
    <scope>NUCLEOTIDE SEQUENCE</scope>
    <source>
        <strain evidence="3">DSM 11080</strain>
    </source>
</reference>
<feature type="domain" description="CRISPR system ring nuclease SSO2081-like" evidence="2">
    <location>
        <begin position="37"/>
        <end position="251"/>
    </location>
</feature>
<protein>
    <submittedName>
        <fullName evidence="3">TIGR02584 family CRISPR-associated protein</fullName>
    </submittedName>
</protein>
<dbReference type="InterPro" id="IPR019092">
    <property type="entry name" value="SSO2081-like_dom"/>
</dbReference>
<dbReference type="Pfam" id="PF09623">
    <property type="entry name" value="Cas_NE0113"/>
    <property type="match status" value="1"/>
</dbReference>